<evidence type="ECO:0000259" key="4">
    <source>
        <dbReference type="PROSITE" id="PS51462"/>
    </source>
</evidence>
<dbReference type="EMBL" id="JAGSXH010000186">
    <property type="protein sequence ID" value="MBS2966722.1"/>
    <property type="molecule type" value="Genomic_DNA"/>
</dbReference>
<dbReference type="GO" id="GO:0016787">
    <property type="term" value="F:hydrolase activity"/>
    <property type="evidence" value="ECO:0007669"/>
    <property type="project" value="UniProtKB-KW"/>
</dbReference>
<dbReference type="Proteomes" id="UP000677913">
    <property type="component" value="Unassembled WGS sequence"/>
</dbReference>
<dbReference type="PANTHER" id="PTHR43736:SF1">
    <property type="entry name" value="DIHYDRONEOPTERIN TRIPHOSPHATE DIPHOSPHATASE"/>
    <property type="match status" value="1"/>
</dbReference>
<evidence type="ECO:0000256" key="3">
    <source>
        <dbReference type="RuleBase" id="RU003476"/>
    </source>
</evidence>
<dbReference type="InterPro" id="IPR020476">
    <property type="entry name" value="Nudix_hydrolase"/>
</dbReference>
<dbReference type="InterPro" id="IPR015797">
    <property type="entry name" value="NUDIX_hydrolase-like_dom_sf"/>
</dbReference>
<dbReference type="PANTHER" id="PTHR43736">
    <property type="entry name" value="ADP-RIBOSE PYROPHOSPHATASE"/>
    <property type="match status" value="1"/>
</dbReference>
<evidence type="ECO:0000256" key="2">
    <source>
        <dbReference type="ARBA" id="ARBA00022801"/>
    </source>
</evidence>
<comment type="similarity">
    <text evidence="1 3">Belongs to the Nudix hydrolase family.</text>
</comment>
<dbReference type="InterPro" id="IPR020084">
    <property type="entry name" value="NUDIX_hydrolase_CS"/>
</dbReference>
<protein>
    <submittedName>
        <fullName evidence="5">NUDIX domain-containing protein</fullName>
    </submittedName>
</protein>
<dbReference type="PRINTS" id="PR00502">
    <property type="entry name" value="NUDIXFAMILY"/>
</dbReference>
<dbReference type="PROSITE" id="PS51462">
    <property type="entry name" value="NUDIX"/>
    <property type="match status" value="1"/>
</dbReference>
<dbReference type="AlphaFoldDB" id="A0A8J7WVN1"/>
<comment type="caution">
    <text evidence="5">The sequence shown here is derived from an EMBL/GenBank/DDBJ whole genome shotgun (WGS) entry which is preliminary data.</text>
</comment>
<keyword evidence="6" id="KW-1185">Reference proteome</keyword>
<evidence type="ECO:0000313" key="5">
    <source>
        <dbReference type="EMBL" id="MBS2966722.1"/>
    </source>
</evidence>
<reference evidence="5" key="1">
    <citation type="submission" date="2021-04" db="EMBL/GenBank/DDBJ databases">
        <title>Genome based classification of Actinospica acidithermotolerans sp. nov., an actinobacterium isolated from an Indonesian hot spring.</title>
        <authorList>
            <person name="Kusuma A.B."/>
            <person name="Putra K.E."/>
            <person name="Nafisah S."/>
            <person name="Loh J."/>
            <person name="Nouioui I."/>
            <person name="Goodfellow M."/>
        </authorList>
    </citation>
    <scope>NUCLEOTIDE SEQUENCE</scope>
    <source>
        <strain evidence="5">DSM 45618</strain>
    </source>
</reference>
<organism evidence="5 6">
    <name type="scientific">Actinocrinis puniceicyclus</name>
    <dbReference type="NCBI Taxonomy" id="977794"/>
    <lineage>
        <taxon>Bacteria</taxon>
        <taxon>Bacillati</taxon>
        <taxon>Actinomycetota</taxon>
        <taxon>Actinomycetes</taxon>
        <taxon>Catenulisporales</taxon>
        <taxon>Actinospicaceae</taxon>
        <taxon>Actinocrinis</taxon>
    </lineage>
</organism>
<evidence type="ECO:0000256" key="1">
    <source>
        <dbReference type="ARBA" id="ARBA00005582"/>
    </source>
</evidence>
<sequence>MSPTTTPTHSVSVAAAIIDDHGRALAVQRRDNGQWEPPGGVLELGETIPEGVAREVYEETGLTVEPESVTGVYKNMKHGIVAIVFRCHVTGGQLRPSDETQAFAWLTPDEIPQRMSEAFAVRILDAFEPTWPHVRSHDGVSLL</sequence>
<dbReference type="Pfam" id="PF00293">
    <property type="entry name" value="NUDIX"/>
    <property type="match status" value="1"/>
</dbReference>
<accession>A0A8J7WVN1</accession>
<dbReference type="SUPFAM" id="SSF55811">
    <property type="entry name" value="Nudix"/>
    <property type="match status" value="1"/>
</dbReference>
<evidence type="ECO:0000313" key="6">
    <source>
        <dbReference type="Proteomes" id="UP000677913"/>
    </source>
</evidence>
<name>A0A8J7WVN1_9ACTN</name>
<proteinExistence type="inferred from homology"/>
<dbReference type="InterPro" id="IPR000086">
    <property type="entry name" value="NUDIX_hydrolase_dom"/>
</dbReference>
<keyword evidence="2 3" id="KW-0378">Hydrolase</keyword>
<feature type="domain" description="Nudix hydrolase" evidence="4">
    <location>
        <begin position="7"/>
        <end position="129"/>
    </location>
</feature>
<gene>
    <name evidence="5" type="ORF">KGA66_27040</name>
</gene>
<dbReference type="RefSeq" id="WP_211472075.1">
    <property type="nucleotide sequence ID" value="NZ_JAGSXH010000186.1"/>
</dbReference>
<dbReference type="Gene3D" id="3.90.79.10">
    <property type="entry name" value="Nucleoside Triphosphate Pyrophosphohydrolase"/>
    <property type="match status" value="1"/>
</dbReference>
<dbReference type="PROSITE" id="PS00893">
    <property type="entry name" value="NUDIX_BOX"/>
    <property type="match status" value="1"/>
</dbReference>